<keyword evidence="1" id="KW-0732">Signal</keyword>
<dbReference type="InterPro" id="IPR037401">
    <property type="entry name" value="SnoaL-like"/>
</dbReference>
<keyword evidence="5" id="KW-1185">Reference proteome</keyword>
<dbReference type="SUPFAM" id="SSF54427">
    <property type="entry name" value="NTF2-like"/>
    <property type="match status" value="1"/>
</dbReference>
<organism evidence="4 6">
    <name type="scientific">Paraburkholderia madseniana</name>
    <dbReference type="NCBI Taxonomy" id="2599607"/>
    <lineage>
        <taxon>Bacteria</taxon>
        <taxon>Pseudomonadati</taxon>
        <taxon>Pseudomonadota</taxon>
        <taxon>Betaproteobacteria</taxon>
        <taxon>Burkholderiales</taxon>
        <taxon>Burkholderiaceae</taxon>
        <taxon>Paraburkholderia</taxon>
    </lineage>
</organism>
<comment type="caution">
    <text evidence="4">The sequence shown here is derived from an EMBL/GenBank/DDBJ whole genome shotgun (WGS) entry which is preliminary data.</text>
</comment>
<evidence type="ECO:0000259" key="2">
    <source>
        <dbReference type="Pfam" id="PF12680"/>
    </source>
</evidence>
<dbReference type="InterPro" id="IPR032710">
    <property type="entry name" value="NTF2-like_dom_sf"/>
</dbReference>
<evidence type="ECO:0000313" key="4">
    <source>
        <dbReference type="EMBL" id="MDQ6413857.1"/>
    </source>
</evidence>
<protein>
    <submittedName>
        <fullName evidence="4">Nuclear transport factor 2 family protein</fullName>
    </submittedName>
</protein>
<gene>
    <name evidence="4" type="ORF">NIE36_42780</name>
    <name evidence="3" type="ORF">OSB80_42890</name>
</gene>
<name>A0AAP5F1Z8_9BURK</name>
<dbReference type="Proteomes" id="UP001242288">
    <property type="component" value="Unassembled WGS sequence"/>
</dbReference>
<feature type="signal peptide" evidence="1">
    <location>
        <begin position="1"/>
        <end position="23"/>
    </location>
</feature>
<evidence type="ECO:0000313" key="5">
    <source>
        <dbReference type="Proteomes" id="UP001209412"/>
    </source>
</evidence>
<proteinExistence type="predicted"/>
<reference evidence="4" key="1">
    <citation type="submission" date="2022-06" db="EMBL/GenBank/DDBJ databases">
        <title>PHB producers.</title>
        <authorList>
            <person name="Besaury L."/>
        </authorList>
    </citation>
    <scope>NUCLEOTIDE SEQUENCE</scope>
    <source>
        <strain evidence="4 5">SEWS6</strain>
    </source>
</reference>
<evidence type="ECO:0000313" key="6">
    <source>
        <dbReference type="Proteomes" id="UP001242288"/>
    </source>
</evidence>
<evidence type="ECO:0000256" key="1">
    <source>
        <dbReference type="SAM" id="SignalP"/>
    </source>
</evidence>
<dbReference type="RefSeq" id="WP_266240793.1">
    <property type="nucleotide sequence ID" value="NZ_JAMXWF010000071.1"/>
</dbReference>
<feature type="chain" id="PRO_5043004177" evidence="1">
    <location>
        <begin position="24"/>
        <end position="187"/>
    </location>
</feature>
<dbReference type="AlphaFoldDB" id="A0AAP5F1Z8"/>
<evidence type="ECO:0000313" key="3">
    <source>
        <dbReference type="EMBL" id="MCX4152046.1"/>
    </source>
</evidence>
<dbReference type="Pfam" id="PF12680">
    <property type="entry name" value="SnoaL_2"/>
    <property type="match status" value="1"/>
</dbReference>
<dbReference type="Gene3D" id="3.10.450.50">
    <property type="match status" value="1"/>
</dbReference>
<sequence length="187" mass="20748">MKKLITNVAVAAVTAGAAASAVAAGEAAPALPQLQYEAETPVTPQLLKLMNAYIFLLAQNKLDDWIKIWADDAVLEFPYSPKGRQSVYVGKPAILEYHQQTTGKIKITRIVSARIHQLADPNTAISELEIEGSIIGTNAPYDQKYVTFFQMKDGKLWRYREYWNPLITIAAFGGDIKAWTEAYGKKE</sequence>
<dbReference type="EMBL" id="JAPKHW010000071">
    <property type="protein sequence ID" value="MCX4152046.1"/>
    <property type="molecule type" value="Genomic_DNA"/>
</dbReference>
<feature type="domain" description="SnoaL-like" evidence="2">
    <location>
        <begin position="53"/>
        <end position="159"/>
    </location>
</feature>
<dbReference type="Proteomes" id="UP001209412">
    <property type="component" value="Unassembled WGS sequence"/>
</dbReference>
<accession>A0AAP5F1Z8</accession>
<dbReference type="EMBL" id="JAMXWF010000071">
    <property type="protein sequence ID" value="MDQ6413857.1"/>
    <property type="molecule type" value="Genomic_DNA"/>
</dbReference>